<accession>A0A916XVP2</accession>
<protein>
    <submittedName>
        <fullName evidence="11">ABC transporter ATP-binding protein</fullName>
    </submittedName>
</protein>
<sequence length="544" mass="59085">MTNELLSVRDLVIEARIYPPGEPARNITIVHGVSFDVEKGKVLGLIGESGAGKSTIGLAALGYGRGGITISGGTVTLNGTNLVSCGPSELRQQRGAKVCYVAQSAAAAFNPAFRLGDQMIEAALKHGLMTREEARKKADHLFKILGLPNPETFGRRYPHQVSGGQLQRAMTAMALLPSPDLIVFDEPTTALDVTTQIDVLVAIKRAIEDTGTAAIYVTHDLAVVAQIADDIMVLQQGKTVEYGTTRQILEAPREEYTKKLVSIRQLGKAEAVDQSDKLLSIDHVDAGYPSGLRVLHGVSMHLPKGQTLAVVGESGSGKSTLARVITGLLPAQNGRVFFKGRELPAELAKRSRDDLRKIQMIYQMADTAMNPRHTVGQIIGRPLTFYFGLRGAKKAARIRELLTEIEMDAGFIDRYPAELSGGQKQRVAIARALAAEPELILCDEPTSALDPLVADGILKLLMRLQKETEVSYLFITHDIATVRAIADSVAVMHRGRLVRFGPKSEALSPPFDDYTDLLLKSVPEMRVGWLEEVRDQRRMAAAGN</sequence>
<evidence type="ECO:0000313" key="11">
    <source>
        <dbReference type="EMBL" id="GGD15264.1"/>
    </source>
</evidence>
<name>A0A916XVP2_9HYPH</name>
<feature type="domain" description="ABC transporter" evidence="10">
    <location>
        <begin position="6"/>
        <end position="261"/>
    </location>
</feature>
<evidence type="ECO:0000256" key="8">
    <source>
        <dbReference type="ARBA" id="ARBA00022967"/>
    </source>
</evidence>
<dbReference type="Gene3D" id="3.40.50.300">
    <property type="entry name" value="P-loop containing nucleotide triphosphate hydrolases"/>
    <property type="match status" value="2"/>
</dbReference>
<dbReference type="GO" id="GO:0015833">
    <property type="term" value="P:peptide transport"/>
    <property type="evidence" value="ECO:0007669"/>
    <property type="project" value="InterPro"/>
</dbReference>
<keyword evidence="6" id="KW-0547">Nucleotide-binding</keyword>
<evidence type="ECO:0000313" key="12">
    <source>
        <dbReference type="Proteomes" id="UP000613160"/>
    </source>
</evidence>
<dbReference type="Pfam" id="PF00005">
    <property type="entry name" value="ABC_tran"/>
    <property type="match status" value="2"/>
</dbReference>
<evidence type="ECO:0000256" key="6">
    <source>
        <dbReference type="ARBA" id="ARBA00022741"/>
    </source>
</evidence>
<keyword evidence="4" id="KW-1003">Cell membrane</keyword>
<dbReference type="InterPro" id="IPR017871">
    <property type="entry name" value="ABC_transporter-like_CS"/>
</dbReference>
<dbReference type="PANTHER" id="PTHR43297:SF14">
    <property type="entry name" value="ATPASE AAA-TYPE CORE DOMAIN-CONTAINING PROTEIN"/>
    <property type="match status" value="1"/>
</dbReference>
<evidence type="ECO:0000256" key="3">
    <source>
        <dbReference type="ARBA" id="ARBA00022448"/>
    </source>
</evidence>
<evidence type="ECO:0000256" key="1">
    <source>
        <dbReference type="ARBA" id="ARBA00004417"/>
    </source>
</evidence>
<comment type="subcellular location">
    <subcellularLocation>
        <location evidence="1">Cell inner membrane</location>
        <topology evidence="1">Peripheral membrane protein</topology>
    </subcellularLocation>
</comment>
<keyword evidence="8" id="KW-1278">Translocase</keyword>
<keyword evidence="12" id="KW-1185">Reference proteome</keyword>
<evidence type="ECO:0000256" key="2">
    <source>
        <dbReference type="ARBA" id="ARBA00005417"/>
    </source>
</evidence>
<keyword evidence="7 11" id="KW-0067">ATP-binding</keyword>
<comment type="caution">
    <text evidence="11">The sequence shown here is derived from an EMBL/GenBank/DDBJ whole genome shotgun (WGS) entry which is preliminary data.</text>
</comment>
<evidence type="ECO:0000256" key="5">
    <source>
        <dbReference type="ARBA" id="ARBA00022519"/>
    </source>
</evidence>
<dbReference type="GO" id="GO:0005524">
    <property type="term" value="F:ATP binding"/>
    <property type="evidence" value="ECO:0007669"/>
    <property type="project" value="UniProtKB-KW"/>
</dbReference>
<dbReference type="PROSITE" id="PS00211">
    <property type="entry name" value="ABC_TRANSPORTER_1"/>
    <property type="match status" value="1"/>
</dbReference>
<proteinExistence type="inferred from homology"/>
<evidence type="ECO:0000259" key="10">
    <source>
        <dbReference type="PROSITE" id="PS50893"/>
    </source>
</evidence>
<dbReference type="InterPro" id="IPR027417">
    <property type="entry name" value="P-loop_NTPase"/>
</dbReference>
<reference evidence="11" key="1">
    <citation type="journal article" date="2014" name="Int. J. Syst. Evol. Microbiol.">
        <title>Complete genome sequence of Corynebacterium casei LMG S-19264T (=DSM 44701T), isolated from a smear-ripened cheese.</title>
        <authorList>
            <consortium name="US DOE Joint Genome Institute (JGI-PGF)"/>
            <person name="Walter F."/>
            <person name="Albersmeier A."/>
            <person name="Kalinowski J."/>
            <person name="Ruckert C."/>
        </authorList>
    </citation>
    <scope>NUCLEOTIDE SEQUENCE</scope>
    <source>
        <strain evidence="11">CGMCC 1.15493</strain>
    </source>
</reference>
<dbReference type="PROSITE" id="PS50893">
    <property type="entry name" value="ABC_TRANSPORTER_2"/>
    <property type="match status" value="2"/>
</dbReference>
<dbReference type="AlphaFoldDB" id="A0A916XVP2"/>
<dbReference type="PANTHER" id="PTHR43297">
    <property type="entry name" value="OLIGOPEPTIDE TRANSPORT ATP-BINDING PROTEIN APPD"/>
    <property type="match status" value="1"/>
</dbReference>
<dbReference type="InterPro" id="IPR003439">
    <property type="entry name" value="ABC_transporter-like_ATP-bd"/>
</dbReference>
<dbReference type="InterPro" id="IPR050388">
    <property type="entry name" value="ABC_Ni/Peptide_Import"/>
</dbReference>
<dbReference type="EMBL" id="BMJJ01000003">
    <property type="protein sequence ID" value="GGD15264.1"/>
    <property type="molecule type" value="Genomic_DNA"/>
</dbReference>
<dbReference type="GO" id="GO:0005886">
    <property type="term" value="C:plasma membrane"/>
    <property type="evidence" value="ECO:0007669"/>
    <property type="project" value="UniProtKB-SubCell"/>
</dbReference>
<evidence type="ECO:0000256" key="7">
    <source>
        <dbReference type="ARBA" id="ARBA00022840"/>
    </source>
</evidence>
<dbReference type="CDD" id="cd03257">
    <property type="entry name" value="ABC_NikE_OppD_transporters"/>
    <property type="match status" value="2"/>
</dbReference>
<dbReference type="Proteomes" id="UP000613160">
    <property type="component" value="Unassembled WGS sequence"/>
</dbReference>
<keyword evidence="3" id="KW-0813">Transport</keyword>
<dbReference type="SUPFAM" id="SSF52540">
    <property type="entry name" value="P-loop containing nucleoside triphosphate hydrolases"/>
    <property type="match status" value="2"/>
</dbReference>
<keyword evidence="5" id="KW-0997">Cell inner membrane</keyword>
<keyword evidence="9" id="KW-0472">Membrane</keyword>
<comment type="similarity">
    <text evidence="2">Belongs to the ABC transporter superfamily.</text>
</comment>
<dbReference type="SMART" id="SM00382">
    <property type="entry name" value="AAA"/>
    <property type="match status" value="2"/>
</dbReference>
<dbReference type="InterPro" id="IPR013563">
    <property type="entry name" value="Oligopep_ABC_C"/>
</dbReference>
<evidence type="ECO:0000256" key="4">
    <source>
        <dbReference type="ARBA" id="ARBA00022475"/>
    </source>
</evidence>
<feature type="domain" description="ABC transporter" evidence="10">
    <location>
        <begin position="279"/>
        <end position="519"/>
    </location>
</feature>
<dbReference type="FunFam" id="3.40.50.300:FF:002585">
    <property type="entry name" value="Glutathione import ATP-binding protein GsiA"/>
    <property type="match status" value="1"/>
</dbReference>
<evidence type="ECO:0000256" key="9">
    <source>
        <dbReference type="ARBA" id="ARBA00023136"/>
    </source>
</evidence>
<dbReference type="GO" id="GO:0016887">
    <property type="term" value="F:ATP hydrolysis activity"/>
    <property type="evidence" value="ECO:0007669"/>
    <property type="project" value="InterPro"/>
</dbReference>
<gene>
    <name evidence="11" type="ORF">GCM10011335_17590</name>
</gene>
<dbReference type="InterPro" id="IPR003593">
    <property type="entry name" value="AAA+_ATPase"/>
</dbReference>
<dbReference type="RefSeq" id="WP_188850198.1">
    <property type="nucleotide sequence ID" value="NZ_BMJJ01000003.1"/>
</dbReference>
<organism evidence="11 12">
    <name type="scientific">Aureimonas glaciei</name>
    <dbReference type="NCBI Taxonomy" id="1776957"/>
    <lineage>
        <taxon>Bacteria</taxon>
        <taxon>Pseudomonadati</taxon>
        <taxon>Pseudomonadota</taxon>
        <taxon>Alphaproteobacteria</taxon>
        <taxon>Hyphomicrobiales</taxon>
        <taxon>Aurantimonadaceae</taxon>
        <taxon>Aureimonas</taxon>
    </lineage>
</organism>
<dbReference type="Pfam" id="PF08352">
    <property type="entry name" value="oligo_HPY"/>
    <property type="match status" value="1"/>
</dbReference>
<reference evidence="11" key="2">
    <citation type="submission" date="2020-09" db="EMBL/GenBank/DDBJ databases">
        <authorList>
            <person name="Sun Q."/>
            <person name="Zhou Y."/>
        </authorList>
    </citation>
    <scope>NUCLEOTIDE SEQUENCE</scope>
    <source>
        <strain evidence="11">CGMCC 1.15493</strain>
    </source>
</reference>